<comment type="caution">
    <text evidence="2">The sequence shown here is derived from an EMBL/GenBank/DDBJ whole genome shotgun (WGS) entry which is preliminary data.</text>
</comment>
<dbReference type="PANTHER" id="PTHR43245:SF46">
    <property type="entry name" value="NUCLEOSIDE-DIPHOSPHATE-SUGAR EPIMERASE"/>
    <property type="match status" value="1"/>
</dbReference>
<organism evidence="2 3">
    <name type="scientific">Convivina praedatoris</name>
    <dbReference type="NCBI Taxonomy" id="2880963"/>
    <lineage>
        <taxon>Bacteria</taxon>
        <taxon>Bacillati</taxon>
        <taxon>Bacillota</taxon>
        <taxon>Bacilli</taxon>
        <taxon>Lactobacillales</taxon>
        <taxon>Lactobacillaceae</taxon>
        <taxon>Convivina</taxon>
    </lineage>
</organism>
<feature type="domain" description="NAD-dependent epimerase/dehydratase" evidence="1">
    <location>
        <begin position="4"/>
        <end position="231"/>
    </location>
</feature>
<keyword evidence="3" id="KW-1185">Reference proteome</keyword>
<dbReference type="Pfam" id="PF01370">
    <property type="entry name" value="Epimerase"/>
    <property type="match status" value="1"/>
</dbReference>
<dbReference type="InterPro" id="IPR001509">
    <property type="entry name" value="Epimerase_deHydtase"/>
</dbReference>
<dbReference type="EC" id="1.1.1.412" evidence="2"/>
<dbReference type="Gene3D" id="3.40.50.720">
    <property type="entry name" value="NAD(P)-binding Rossmann-like Domain"/>
    <property type="match status" value="1"/>
</dbReference>
<protein>
    <submittedName>
        <fullName evidence="2">2-alkyl-3-oxoalkanoate reductase</fullName>
        <ecNumber evidence="2">1.1.1.412</ecNumber>
    </submittedName>
</protein>
<dbReference type="GO" id="GO:0016491">
    <property type="term" value="F:oxidoreductase activity"/>
    <property type="evidence" value="ECO:0007669"/>
    <property type="project" value="UniProtKB-KW"/>
</dbReference>
<evidence type="ECO:0000313" key="2">
    <source>
        <dbReference type="EMBL" id="CAH1855268.1"/>
    </source>
</evidence>
<evidence type="ECO:0000259" key="1">
    <source>
        <dbReference type="Pfam" id="PF01370"/>
    </source>
</evidence>
<dbReference type="InterPro" id="IPR036291">
    <property type="entry name" value="NAD(P)-bd_dom_sf"/>
</dbReference>
<gene>
    <name evidence="2" type="primary">oleD</name>
    <name evidence="2" type="ORF">LMG032447_01054</name>
</gene>
<dbReference type="EMBL" id="CAKOEU010000004">
    <property type="protein sequence ID" value="CAH1855268.1"/>
    <property type="molecule type" value="Genomic_DNA"/>
</dbReference>
<evidence type="ECO:0000313" key="3">
    <source>
        <dbReference type="Proteomes" id="UP000838102"/>
    </source>
</evidence>
<sequence>MKKILLTGVTGLLGRQFVADLAQKYEIYGIGRNQTIGQQLVDQYGIRFLPMDLAQLSSAQIQTLVDIAPDAIVHGAARSEYWGPKEWFYQANVVGTANILKVADLAQVKRFIQISSPSVYFHYETAHMITEDYPLPKKFANYYAQTKAKADQLVMGNPIPYIIIRPRAIFGPNDETILKPLLDRNAQGGIPLPKYGKSQWIDVTNVSNVVESIRLALETNNPAALNQIYNITDGQPRNMHEILVYLTKRLDVPLKIKPIPFGLLFTAGALDEAIHRVIGTRKTPQITRYVASVLGHTQTLSINKAQELLNYQPIKTTNQGIQEFVDAQQN</sequence>
<accession>A0ABN8H9N2</accession>
<proteinExistence type="predicted"/>
<keyword evidence="2" id="KW-0560">Oxidoreductase</keyword>
<reference evidence="2" key="1">
    <citation type="submission" date="2022-03" db="EMBL/GenBank/DDBJ databases">
        <authorList>
            <person name="Hettiarachchi G."/>
        </authorList>
    </citation>
    <scope>NUCLEOTIDE SEQUENCE</scope>
    <source>
        <strain evidence="2">LMG 32447</strain>
    </source>
</reference>
<dbReference type="RefSeq" id="WP_248706430.1">
    <property type="nucleotide sequence ID" value="NZ_CAKOET010000004.1"/>
</dbReference>
<name>A0ABN8H9N2_9LACO</name>
<dbReference type="PANTHER" id="PTHR43245">
    <property type="entry name" value="BIFUNCTIONAL POLYMYXIN RESISTANCE PROTEIN ARNA"/>
    <property type="match status" value="1"/>
</dbReference>
<dbReference type="Proteomes" id="UP000838102">
    <property type="component" value="Unassembled WGS sequence"/>
</dbReference>
<dbReference type="SUPFAM" id="SSF51735">
    <property type="entry name" value="NAD(P)-binding Rossmann-fold domains"/>
    <property type="match status" value="1"/>
</dbReference>
<dbReference type="InterPro" id="IPR050177">
    <property type="entry name" value="Lipid_A_modif_metabolic_enz"/>
</dbReference>